<organism evidence="2 3">
    <name type="scientific">Caenorhabditis tropicalis</name>
    <dbReference type="NCBI Taxonomy" id="1561998"/>
    <lineage>
        <taxon>Eukaryota</taxon>
        <taxon>Metazoa</taxon>
        <taxon>Ecdysozoa</taxon>
        <taxon>Nematoda</taxon>
        <taxon>Chromadorea</taxon>
        <taxon>Rhabditida</taxon>
        <taxon>Rhabditina</taxon>
        <taxon>Rhabditomorpha</taxon>
        <taxon>Rhabditoidea</taxon>
        <taxon>Rhabditidae</taxon>
        <taxon>Peloderinae</taxon>
        <taxon>Caenorhabditis</taxon>
    </lineage>
</organism>
<dbReference type="eggNOG" id="ENOG502TGE9">
    <property type="taxonomic scope" value="Eukaryota"/>
</dbReference>
<dbReference type="AlphaFoldDB" id="A0A1I7V0A9"/>
<keyword evidence="1" id="KW-0812">Transmembrane</keyword>
<protein>
    <submittedName>
        <fullName evidence="3">Seven TM Receptor</fullName>
    </submittedName>
</protein>
<feature type="transmembrane region" description="Helical" evidence="1">
    <location>
        <begin position="171"/>
        <end position="196"/>
    </location>
</feature>
<dbReference type="PANTHER" id="PTHR46178:SF4">
    <property type="entry name" value="SEVEN TM RECEPTOR"/>
    <property type="match status" value="1"/>
</dbReference>
<feature type="transmembrane region" description="Helical" evidence="1">
    <location>
        <begin position="208"/>
        <end position="229"/>
    </location>
</feature>
<dbReference type="Proteomes" id="UP000095282">
    <property type="component" value="Unplaced"/>
</dbReference>
<evidence type="ECO:0000313" key="3">
    <source>
        <dbReference type="WBParaSite" id="Csp11.Scaffold630.g21119.t1"/>
    </source>
</evidence>
<dbReference type="Pfam" id="PF10326">
    <property type="entry name" value="7TM_GPCR_Str"/>
    <property type="match status" value="1"/>
</dbReference>
<feature type="transmembrane region" description="Helical" evidence="1">
    <location>
        <begin position="121"/>
        <end position="143"/>
    </location>
</feature>
<keyword evidence="2" id="KW-1185">Reference proteome</keyword>
<proteinExistence type="predicted"/>
<evidence type="ECO:0000256" key="1">
    <source>
        <dbReference type="SAM" id="Phobius"/>
    </source>
</evidence>
<dbReference type="PANTHER" id="PTHR46178">
    <property type="entry name" value="SEVEN TM RECEPTOR"/>
    <property type="match status" value="1"/>
</dbReference>
<feature type="transmembrane region" description="Helical" evidence="1">
    <location>
        <begin position="50"/>
        <end position="76"/>
    </location>
</feature>
<dbReference type="SUPFAM" id="SSF81321">
    <property type="entry name" value="Family A G protein-coupled receptor-like"/>
    <property type="match status" value="1"/>
</dbReference>
<dbReference type="WBParaSite" id="Csp11.Scaffold630.g21119.t1">
    <property type="protein sequence ID" value="Csp11.Scaffold630.g21119.t1"/>
    <property type="gene ID" value="Csp11.Scaffold630.g21119"/>
</dbReference>
<accession>A0A1I7V0A9</accession>
<reference evidence="3" key="1">
    <citation type="submission" date="2016-11" db="UniProtKB">
        <authorList>
            <consortium name="WormBaseParasite"/>
        </authorList>
    </citation>
    <scope>IDENTIFICATION</scope>
</reference>
<sequence length="264" mass="30720">MNTWLSSYPRFLEFAIILYASFYLIIVSIIAVQFLFRYYTLCKPNWARKFGGIGVIVWIFYTLLSGAIYGGSMYIFCNPDDYSDEYMEDIILKYYNRSIKSIPRFLIIPYAEDDTARWNNVVFLLAGVLDLGFQYIIIIYCGVKMNTILKKEMRQQSIVNRKLQKQFFRALIVQTIVPTFLFVLPIAPFLIGPLVYPYVGFGMNFQTGWMYVILSLYPPMDTLAFMLIVSEYKKVILEMFKPVLPKRIKVTSEISTSTVAAFTK</sequence>
<keyword evidence="1" id="KW-1133">Transmembrane helix</keyword>
<dbReference type="STRING" id="1561998.A0A1I7V0A9"/>
<keyword evidence="1" id="KW-0472">Membrane</keyword>
<feature type="transmembrane region" description="Helical" evidence="1">
    <location>
        <begin position="16"/>
        <end position="38"/>
    </location>
</feature>
<name>A0A1I7V0A9_9PELO</name>
<dbReference type="InterPro" id="IPR019428">
    <property type="entry name" value="7TM_GPCR_serpentine_rcpt_Str"/>
</dbReference>
<evidence type="ECO:0000313" key="2">
    <source>
        <dbReference type="Proteomes" id="UP000095282"/>
    </source>
</evidence>